<proteinExistence type="predicted"/>
<comment type="caution">
    <text evidence="1">The sequence shown here is derived from an EMBL/GenBank/DDBJ whole genome shotgun (WGS) entry which is preliminary data.</text>
</comment>
<evidence type="ECO:0000313" key="2">
    <source>
        <dbReference type="Proteomes" id="UP000186817"/>
    </source>
</evidence>
<dbReference type="PROSITE" id="PS51257">
    <property type="entry name" value="PROKAR_LIPOPROTEIN"/>
    <property type="match status" value="1"/>
</dbReference>
<evidence type="ECO:0000313" key="1">
    <source>
        <dbReference type="EMBL" id="OLQ07551.1"/>
    </source>
</evidence>
<name>A0A1Q9EJM5_SYMMI</name>
<dbReference type="EMBL" id="LSRX01000136">
    <property type="protein sequence ID" value="OLQ07551.1"/>
    <property type="molecule type" value="Genomic_DNA"/>
</dbReference>
<gene>
    <name evidence="1" type="ORF">AK812_SmicGene9010</name>
</gene>
<keyword evidence="2" id="KW-1185">Reference proteome</keyword>
<accession>A0A1Q9EJM5</accession>
<protein>
    <submittedName>
        <fullName evidence="1">Uncharacterized protein</fullName>
    </submittedName>
</protein>
<dbReference type="AlphaFoldDB" id="A0A1Q9EJM5"/>
<sequence length="75" mass="8416">MIKPTINNLRDAILQCPWVVLWHGAMIFQACLRAFGGGRWRAIARPRSKSGVVRLLTRMDEDEELPRVGLAGKGD</sequence>
<reference evidence="1 2" key="1">
    <citation type="submission" date="2016-02" db="EMBL/GenBank/DDBJ databases">
        <title>Genome analysis of coral dinoflagellate symbionts highlights evolutionary adaptations to a symbiotic lifestyle.</title>
        <authorList>
            <person name="Aranda M."/>
            <person name="Li Y."/>
            <person name="Liew Y.J."/>
            <person name="Baumgarten S."/>
            <person name="Simakov O."/>
            <person name="Wilson M."/>
            <person name="Piel J."/>
            <person name="Ashoor H."/>
            <person name="Bougouffa S."/>
            <person name="Bajic V.B."/>
            <person name="Ryu T."/>
            <person name="Ravasi T."/>
            <person name="Bayer T."/>
            <person name="Micklem G."/>
            <person name="Kim H."/>
            <person name="Bhak J."/>
            <person name="Lajeunesse T.C."/>
            <person name="Voolstra C.R."/>
        </authorList>
    </citation>
    <scope>NUCLEOTIDE SEQUENCE [LARGE SCALE GENOMIC DNA]</scope>
    <source>
        <strain evidence="1 2">CCMP2467</strain>
    </source>
</reference>
<organism evidence="1 2">
    <name type="scientific">Symbiodinium microadriaticum</name>
    <name type="common">Dinoflagellate</name>
    <name type="synonym">Zooxanthella microadriatica</name>
    <dbReference type="NCBI Taxonomy" id="2951"/>
    <lineage>
        <taxon>Eukaryota</taxon>
        <taxon>Sar</taxon>
        <taxon>Alveolata</taxon>
        <taxon>Dinophyceae</taxon>
        <taxon>Suessiales</taxon>
        <taxon>Symbiodiniaceae</taxon>
        <taxon>Symbiodinium</taxon>
    </lineage>
</organism>
<dbReference type="OrthoDB" id="10269176at2759"/>
<dbReference type="Proteomes" id="UP000186817">
    <property type="component" value="Unassembled WGS sequence"/>
</dbReference>